<name>A0A2V4BIK5_9FLAO</name>
<protein>
    <recommendedName>
        <fullName evidence="4">DUF4595 domain-containing protein</fullName>
    </recommendedName>
</protein>
<evidence type="ECO:0000313" key="2">
    <source>
        <dbReference type="EMBL" id="PXY38788.1"/>
    </source>
</evidence>
<dbReference type="Proteomes" id="UP000247903">
    <property type="component" value="Unassembled WGS sequence"/>
</dbReference>
<keyword evidence="1" id="KW-0732">Signal</keyword>
<accession>A0A2V4BIK5</accession>
<feature type="chain" id="PRO_5015935016" description="DUF4595 domain-containing protein" evidence="1">
    <location>
        <begin position="21"/>
        <end position="259"/>
    </location>
</feature>
<feature type="signal peptide" evidence="1">
    <location>
        <begin position="1"/>
        <end position="20"/>
    </location>
</feature>
<sequence length="259" mass="29096">MKKILFLFSIIFILVLTSCSNDDNSDIVLFPKQIVTTDIYNGIIQKRTTTITYLGDKIVKAVSDNGFVESYTYTDNLITKDEFTNTNGVKILTTYLYDSARKLTEVNISRTSSEDVVTKSKVTFDHNIDGTITRNGFSKSVLTYANGNLIKVVTILGAGSGGVFIDEYDNKKSPFSSVLGVNKLLDANLTLCAAVNNRTKRESYYVDIQYGHIISEVPINTITTINYLNKYNSDNYLTEQYYEYDSIDGKASCKIEFVY</sequence>
<gene>
    <name evidence="2" type="ORF">DMB65_21175</name>
</gene>
<reference evidence="2 3" key="1">
    <citation type="submission" date="2018-05" db="EMBL/GenBank/DDBJ databases">
        <title>Flavobacterium sp. strain IMCC34759, incomplete genome.</title>
        <authorList>
            <person name="Joung Y."/>
            <person name="Cho J."/>
        </authorList>
    </citation>
    <scope>NUCLEOTIDE SEQUENCE [LARGE SCALE GENOMIC DNA]</scope>
    <source>
        <strain evidence="2 3">IMCC34759</strain>
    </source>
</reference>
<organism evidence="2 3">
    <name type="scientific">Flavobacterium cheongpyeongense</name>
    <dbReference type="NCBI Taxonomy" id="2212651"/>
    <lineage>
        <taxon>Bacteria</taxon>
        <taxon>Pseudomonadati</taxon>
        <taxon>Bacteroidota</taxon>
        <taxon>Flavobacteriia</taxon>
        <taxon>Flavobacteriales</taxon>
        <taxon>Flavobacteriaceae</taxon>
        <taxon>Flavobacterium</taxon>
    </lineage>
</organism>
<dbReference type="PROSITE" id="PS51257">
    <property type="entry name" value="PROKAR_LIPOPROTEIN"/>
    <property type="match status" value="1"/>
</dbReference>
<evidence type="ECO:0008006" key="4">
    <source>
        <dbReference type="Google" id="ProtNLM"/>
    </source>
</evidence>
<evidence type="ECO:0000256" key="1">
    <source>
        <dbReference type="SAM" id="SignalP"/>
    </source>
</evidence>
<dbReference type="EMBL" id="QJHK01000032">
    <property type="protein sequence ID" value="PXY38788.1"/>
    <property type="molecule type" value="Genomic_DNA"/>
</dbReference>
<proteinExistence type="predicted"/>
<comment type="caution">
    <text evidence="2">The sequence shown here is derived from an EMBL/GenBank/DDBJ whole genome shotgun (WGS) entry which is preliminary data.</text>
</comment>
<evidence type="ECO:0000313" key="3">
    <source>
        <dbReference type="Proteomes" id="UP000247903"/>
    </source>
</evidence>
<keyword evidence="3" id="KW-1185">Reference proteome</keyword>
<dbReference type="AlphaFoldDB" id="A0A2V4BIK5"/>